<evidence type="ECO:0000256" key="1">
    <source>
        <dbReference type="SAM" id="Phobius"/>
    </source>
</evidence>
<sequence length="218" mass="23224">MIPKPDHPERLRSLWVAVRCAACALLAAAWALSLRAPLPVGWENGPLESAQVGVLLAGMIAALLLCRVGEGPSRRLWIAAAILWALLAAREMSWGAVFLDPIAMTDHGPSFSSSQLAYRPAVTPVVAALLLGAVIAFVMAGPRRIWTRVRQTRRLPLLDGLGVVAAMLLSTAAERHMGLSLGGWPGDPQILEEGVELAAYAFLLSAQFRIAEGLALPV</sequence>
<organism evidence="2 3">
    <name type="scientific">Falsirhodobacter algicola</name>
    <dbReference type="NCBI Taxonomy" id="2692330"/>
    <lineage>
        <taxon>Bacteria</taxon>
        <taxon>Pseudomonadati</taxon>
        <taxon>Pseudomonadota</taxon>
        <taxon>Alphaproteobacteria</taxon>
        <taxon>Rhodobacterales</taxon>
        <taxon>Paracoccaceae</taxon>
        <taxon>Falsirhodobacter</taxon>
    </lineage>
</organism>
<reference evidence="2" key="1">
    <citation type="submission" date="2020-01" db="EMBL/GenBank/DDBJ databases">
        <authorList>
            <person name="Yang Y."/>
            <person name="Kwon Y.M."/>
        </authorList>
    </citation>
    <scope>NUCLEOTIDE SEQUENCE</scope>
    <source>
        <strain evidence="2">PG104</strain>
    </source>
</reference>
<proteinExistence type="predicted"/>
<dbReference type="Proteomes" id="UP000679284">
    <property type="component" value="Chromosome"/>
</dbReference>
<name>A0A8J8SK55_9RHOB</name>
<feature type="transmembrane region" description="Helical" evidence="1">
    <location>
        <begin position="117"/>
        <end position="142"/>
    </location>
</feature>
<feature type="transmembrane region" description="Helical" evidence="1">
    <location>
        <begin position="52"/>
        <end position="69"/>
    </location>
</feature>
<gene>
    <name evidence="2" type="ORF">GR316_01365</name>
</gene>
<evidence type="ECO:0000313" key="3">
    <source>
        <dbReference type="Proteomes" id="UP000679284"/>
    </source>
</evidence>
<dbReference type="EMBL" id="CP047289">
    <property type="protein sequence ID" value="QUS35039.1"/>
    <property type="molecule type" value="Genomic_DNA"/>
</dbReference>
<dbReference type="RefSeq" id="WP_211784289.1">
    <property type="nucleotide sequence ID" value="NZ_CP047289.1"/>
</dbReference>
<keyword evidence="1" id="KW-0812">Transmembrane</keyword>
<keyword evidence="1" id="KW-1133">Transmembrane helix</keyword>
<dbReference type="AlphaFoldDB" id="A0A8J8SK55"/>
<dbReference type="KEGG" id="fap:GR316_01365"/>
<accession>A0A8J8SK55</accession>
<evidence type="ECO:0000313" key="2">
    <source>
        <dbReference type="EMBL" id="QUS35039.1"/>
    </source>
</evidence>
<keyword evidence="3" id="KW-1185">Reference proteome</keyword>
<feature type="transmembrane region" description="Helical" evidence="1">
    <location>
        <begin position="12"/>
        <end position="32"/>
    </location>
</feature>
<feature type="transmembrane region" description="Helical" evidence="1">
    <location>
        <begin position="76"/>
        <end position="97"/>
    </location>
</feature>
<protein>
    <submittedName>
        <fullName evidence="2">Uncharacterized protein</fullName>
    </submittedName>
</protein>
<keyword evidence="1" id="KW-0472">Membrane</keyword>